<evidence type="ECO:0008006" key="4">
    <source>
        <dbReference type="Google" id="ProtNLM"/>
    </source>
</evidence>
<keyword evidence="1" id="KW-0472">Membrane</keyword>
<dbReference type="Proteomes" id="UP000176609">
    <property type="component" value="Unassembled WGS sequence"/>
</dbReference>
<reference evidence="2 3" key="1">
    <citation type="journal article" date="2016" name="Nat. Commun.">
        <title>Thousands of microbial genomes shed light on interconnected biogeochemical processes in an aquifer system.</title>
        <authorList>
            <person name="Anantharaman K."/>
            <person name="Brown C.T."/>
            <person name="Hug L.A."/>
            <person name="Sharon I."/>
            <person name="Castelle C.J."/>
            <person name="Probst A.J."/>
            <person name="Thomas B.C."/>
            <person name="Singh A."/>
            <person name="Wilkins M.J."/>
            <person name="Karaoz U."/>
            <person name="Brodie E.L."/>
            <person name="Williams K.H."/>
            <person name="Hubbard S.S."/>
            <person name="Banfield J.F."/>
        </authorList>
    </citation>
    <scope>NUCLEOTIDE SEQUENCE [LARGE SCALE GENOMIC DNA]</scope>
</reference>
<evidence type="ECO:0000256" key="1">
    <source>
        <dbReference type="SAM" id="Phobius"/>
    </source>
</evidence>
<dbReference type="InterPro" id="IPR036514">
    <property type="entry name" value="SGNH_hydro_sf"/>
</dbReference>
<name>A0A1F6APD0_9BACT</name>
<evidence type="ECO:0000313" key="2">
    <source>
        <dbReference type="EMBL" id="OGG26147.1"/>
    </source>
</evidence>
<organism evidence="2 3">
    <name type="scientific">Candidatus Gottesmanbacteria bacterium RIFCSPLOWO2_01_FULL_39_12b</name>
    <dbReference type="NCBI Taxonomy" id="1798388"/>
    <lineage>
        <taxon>Bacteria</taxon>
        <taxon>Candidatus Gottesmaniibacteriota</taxon>
    </lineage>
</organism>
<keyword evidence="1" id="KW-1133">Transmembrane helix</keyword>
<comment type="caution">
    <text evidence="2">The sequence shown here is derived from an EMBL/GenBank/DDBJ whole genome shotgun (WGS) entry which is preliminary data.</text>
</comment>
<feature type="transmembrane region" description="Helical" evidence="1">
    <location>
        <begin position="12"/>
        <end position="36"/>
    </location>
</feature>
<dbReference type="Gene3D" id="3.40.50.1110">
    <property type="entry name" value="SGNH hydrolase"/>
    <property type="match status" value="1"/>
</dbReference>
<dbReference type="AlphaFoldDB" id="A0A1F6APD0"/>
<evidence type="ECO:0000313" key="3">
    <source>
        <dbReference type="Proteomes" id="UP000176609"/>
    </source>
</evidence>
<dbReference type="SUPFAM" id="SSF52266">
    <property type="entry name" value="SGNH hydrolase"/>
    <property type="match status" value="1"/>
</dbReference>
<dbReference type="EMBL" id="MFJR01000013">
    <property type="protein sequence ID" value="OGG26147.1"/>
    <property type="molecule type" value="Genomic_DNA"/>
</dbReference>
<keyword evidence="1" id="KW-0812">Transmembrane</keyword>
<proteinExistence type="predicted"/>
<protein>
    <recommendedName>
        <fullName evidence="4">SGNH hydrolase-type esterase domain-containing protein</fullName>
    </recommendedName>
</protein>
<gene>
    <name evidence="2" type="ORF">A2960_04095</name>
</gene>
<sequence length="394" mass="46061">MRDDRKHIKKIIVRIGITFLGFLFSLLIAEVIVKYIKPQLTFVNAKTLTFDCFTKDPDLPFTLLKNHKCLMKYYLGDFNTYATLNSHGYRGREFSLEKEPKTKRILVLGDSFTFGHGVSDQNTYPFLLEQELRKKLQNIEVINAGYADGFSPDSYYVYLKKRGLMLKPDLIIMGFFVLNDIQDFSETVWEKMDSQGLPQKVISCCNMVDWKIWRNKNIAFKYRYPVLRDSHLFILLADFLQKKYNLIPDPDLQLPKSELKRHCVLDPDCLHYFYPEEQRAYKVLTAINKLVLDNQIPLVVVLLPGDLQLYTNVSGKYGFTYNPPEGNKDFLQKRLGEFFKSNNIAYLDLYPVFDKQKSRGYPYFVNDAHFNNLGNKITAETISDYLIDQKLIKD</sequence>
<accession>A0A1F6APD0</accession>